<dbReference type="PROSITE" id="PS51387">
    <property type="entry name" value="FAD_PCMH"/>
    <property type="match status" value="1"/>
</dbReference>
<keyword evidence="3" id="KW-0274">FAD</keyword>
<dbReference type="Gene3D" id="3.30.465.10">
    <property type="match status" value="1"/>
</dbReference>
<feature type="chain" id="PRO_5040373897" description="FAD-binding PCMH-type domain-containing protein" evidence="5">
    <location>
        <begin position="23"/>
        <end position="528"/>
    </location>
</feature>
<dbReference type="PROSITE" id="PS51257">
    <property type="entry name" value="PROKAR_LIPOPROTEIN"/>
    <property type="match status" value="1"/>
</dbReference>
<comment type="similarity">
    <text evidence="1">Belongs to the oxygen-dependent FAD-linked oxidoreductase family.</text>
</comment>
<keyword evidence="4" id="KW-0560">Oxidoreductase</keyword>
<dbReference type="InterPro" id="IPR016169">
    <property type="entry name" value="FAD-bd_PCMH_sub2"/>
</dbReference>
<dbReference type="SUPFAM" id="SSF56176">
    <property type="entry name" value="FAD-binding/transporter-associated domain-like"/>
    <property type="match status" value="1"/>
</dbReference>
<keyword evidence="2" id="KW-0285">Flavoprotein</keyword>
<dbReference type="Proteomes" id="UP000756346">
    <property type="component" value="Unassembled WGS sequence"/>
</dbReference>
<dbReference type="GO" id="GO:0016491">
    <property type="term" value="F:oxidoreductase activity"/>
    <property type="evidence" value="ECO:0007669"/>
    <property type="project" value="UniProtKB-KW"/>
</dbReference>
<dbReference type="InterPro" id="IPR006093">
    <property type="entry name" value="Oxy_OxRdtase_FAD_BS"/>
</dbReference>
<dbReference type="GO" id="GO:0071949">
    <property type="term" value="F:FAD binding"/>
    <property type="evidence" value="ECO:0007669"/>
    <property type="project" value="InterPro"/>
</dbReference>
<keyword evidence="5" id="KW-0732">Signal</keyword>
<feature type="signal peptide" evidence="5">
    <location>
        <begin position="1"/>
        <end position="22"/>
    </location>
</feature>
<evidence type="ECO:0000256" key="1">
    <source>
        <dbReference type="ARBA" id="ARBA00005466"/>
    </source>
</evidence>
<evidence type="ECO:0000256" key="4">
    <source>
        <dbReference type="ARBA" id="ARBA00023002"/>
    </source>
</evidence>
<dbReference type="PROSITE" id="PS00862">
    <property type="entry name" value="OX2_COVAL_FAD"/>
    <property type="match status" value="1"/>
</dbReference>
<dbReference type="AlphaFoldDB" id="A0A9P8YKG1"/>
<keyword evidence="8" id="KW-1185">Reference proteome</keyword>
<accession>A0A9P8YKG1</accession>
<evidence type="ECO:0000313" key="7">
    <source>
        <dbReference type="EMBL" id="KAH7041602.1"/>
    </source>
</evidence>
<evidence type="ECO:0000313" key="8">
    <source>
        <dbReference type="Proteomes" id="UP000756346"/>
    </source>
</evidence>
<dbReference type="InterPro" id="IPR016166">
    <property type="entry name" value="FAD-bd_PCMH"/>
</dbReference>
<dbReference type="PANTHER" id="PTHR42973:SF53">
    <property type="entry name" value="FAD-BINDING PCMH-TYPE DOMAIN-CONTAINING PROTEIN-RELATED"/>
    <property type="match status" value="1"/>
</dbReference>
<evidence type="ECO:0000256" key="3">
    <source>
        <dbReference type="ARBA" id="ARBA00022827"/>
    </source>
</evidence>
<protein>
    <recommendedName>
        <fullName evidence="6">FAD-binding PCMH-type domain-containing protein</fullName>
    </recommendedName>
</protein>
<dbReference type="RefSeq" id="XP_046019657.1">
    <property type="nucleotide sequence ID" value="XM_046161441.1"/>
</dbReference>
<dbReference type="PANTHER" id="PTHR42973">
    <property type="entry name" value="BINDING OXIDOREDUCTASE, PUTATIVE (AFU_ORTHOLOGUE AFUA_1G17690)-RELATED"/>
    <property type="match status" value="1"/>
</dbReference>
<dbReference type="OrthoDB" id="2151789at2759"/>
<proteinExistence type="inferred from homology"/>
<sequence length="528" mass="57311">MSPLKFSLAALAVASLATTSLGCEVGDPFPCVSTRTVSDRILSRLVFFTSLSLTQGRLVQCNSLKLVGLGSRLLFPNSTAYTEREDSFFSLNERLQPTCIFQPVDAAEVSLGLTTLLEVPACQIAVRSGGHHHAAGSNNIHDGVTIDLVKLNSVSYDESTQTTKVGPGAQWGDVYRYLDPMGLAVAGGRDATVGVGGLIIGGGNSFYSARRGMVCDGVVRFEVVLGSGEIVVADTNTNADLWVALKGGQNNFGIVTSFELDTFETGLLWGGTVYYSLDKRQTLIGAFSDFADKVDENTASSSILFWSWQPSVQSTLIGTSFVNVDNVVYDEPHEEFYAIQNLTSSMRSTNITDLTELTDRSLPYSCVEFTFSFKNDPRVMNKVIDLHDAVVATFEQQSKDFISVAMFQPLAQSYAQQGTARGGNVLGLDQFQETRILSIIWLQVKPELVATARELVQGWYDEIQAFAKSVGKDSDWIYLNYAYGSQDPIAGYGKANVDKIRAAAAKYDPAGVFQTRVPGGFKVSKVSL</sequence>
<name>A0A9P8YKG1_9PEZI</name>
<evidence type="ECO:0000256" key="2">
    <source>
        <dbReference type="ARBA" id="ARBA00022630"/>
    </source>
</evidence>
<gene>
    <name evidence="7" type="ORF">B0I36DRAFT_392705</name>
</gene>
<dbReference type="InterPro" id="IPR036318">
    <property type="entry name" value="FAD-bd_PCMH-like_sf"/>
</dbReference>
<dbReference type="GeneID" id="70190987"/>
<reference evidence="7" key="1">
    <citation type="journal article" date="2021" name="Nat. Commun.">
        <title>Genetic determinants of endophytism in the Arabidopsis root mycobiome.</title>
        <authorList>
            <person name="Mesny F."/>
            <person name="Miyauchi S."/>
            <person name="Thiergart T."/>
            <person name="Pickel B."/>
            <person name="Atanasova L."/>
            <person name="Karlsson M."/>
            <person name="Huettel B."/>
            <person name="Barry K.W."/>
            <person name="Haridas S."/>
            <person name="Chen C."/>
            <person name="Bauer D."/>
            <person name="Andreopoulos W."/>
            <person name="Pangilinan J."/>
            <person name="LaButti K."/>
            <person name="Riley R."/>
            <person name="Lipzen A."/>
            <person name="Clum A."/>
            <person name="Drula E."/>
            <person name="Henrissat B."/>
            <person name="Kohler A."/>
            <person name="Grigoriev I.V."/>
            <person name="Martin F.M."/>
            <person name="Hacquard S."/>
        </authorList>
    </citation>
    <scope>NUCLEOTIDE SEQUENCE</scope>
    <source>
        <strain evidence="7">MPI-CAGE-CH-0230</strain>
    </source>
</reference>
<evidence type="ECO:0000259" key="6">
    <source>
        <dbReference type="PROSITE" id="PS51387"/>
    </source>
</evidence>
<dbReference type="Pfam" id="PF01565">
    <property type="entry name" value="FAD_binding_4"/>
    <property type="match status" value="1"/>
</dbReference>
<organism evidence="7 8">
    <name type="scientific">Microdochium trichocladiopsis</name>
    <dbReference type="NCBI Taxonomy" id="1682393"/>
    <lineage>
        <taxon>Eukaryota</taxon>
        <taxon>Fungi</taxon>
        <taxon>Dikarya</taxon>
        <taxon>Ascomycota</taxon>
        <taxon>Pezizomycotina</taxon>
        <taxon>Sordariomycetes</taxon>
        <taxon>Xylariomycetidae</taxon>
        <taxon>Xylariales</taxon>
        <taxon>Microdochiaceae</taxon>
        <taxon>Microdochium</taxon>
    </lineage>
</organism>
<dbReference type="EMBL" id="JAGTJQ010000001">
    <property type="protein sequence ID" value="KAH7041602.1"/>
    <property type="molecule type" value="Genomic_DNA"/>
</dbReference>
<dbReference type="InterPro" id="IPR050416">
    <property type="entry name" value="FAD-linked_Oxidoreductase"/>
</dbReference>
<dbReference type="InterPro" id="IPR006094">
    <property type="entry name" value="Oxid_FAD_bind_N"/>
</dbReference>
<comment type="caution">
    <text evidence="7">The sequence shown here is derived from an EMBL/GenBank/DDBJ whole genome shotgun (WGS) entry which is preliminary data.</text>
</comment>
<evidence type="ECO:0000256" key="5">
    <source>
        <dbReference type="SAM" id="SignalP"/>
    </source>
</evidence>
<feature type="domain" description="FAD-binding PCMH-type" evidence="6">
    <location>
        <begin position="93"/>
        <end position="265"/>
    </location>
</feature>